<proteinExistence type="predicted"/>
<gene>
    <name evidence="1" type="ORF">POG00_06470</name>
</gene>
<accession>A0AAW6FTB0</accession>
<sequence length="124" mass="14874">MKKQNIRQDFEKANRAIQIELKCAKRLFGYTLNAYIYDGVFIQDNLIIYFKKWMWKVPVQLKQNDNVTNFYNGTLLIGKVEFQLKVNNMYLKRYQFIEKIGKSHSGSHRVFEKKWPLTITDLNC</sequence>
<protein>
    <submittedName>
        <fullName evidence="1">Uncharacterized protein</fullName>
    </submittedName>
</protein>
<dbReference type="AlphaFoldDB" id="A0AAW6FTB0"/>
<evidence type="ECO:0000313" key="1">
    <source>
        <dbReference type="EMBL" id="MDC0828357.1"/>
    </source>
</evidence>
<comment type="caution">
    <text evidence="1">The sequence shown here is derived from an EMBL/GenBank/DDBJ whole genome shotgun (WGS) entry which is preliminary data.</text>
</comment>
<organism evidence="1 2">
    <name type="scientific">Faecalitalea cylindroides</name>
    <dbReference type="NCBI Taxonomy" id="39483"/>
    <lineage>
        <taxon>Bacteria</taxon>
        <taxon>Bacillati</taxon>
        <taxon>Bacillota</taxon>
        <taxon>Erysipelotrichia</taxon>
        <taxon>Erysipelotrichales</taxon>
        <taxon>Erysipelotrichaceae</taxon>
        <taxon>Faecalitalea</taxon>
    </lineage>
</organism>
<dbReference type="EMBL" id="JAQNCK010000015">
    <property type="protein sequence ID" value="MDC0828357.1"/>
    <property type="molecule type" value="Genomic_DNA"/>
</dbReference>
<evidence type="ECO:0000313" key="2">
    <source>
        <dbReference type="Proteomes" id="UP001220658"/>
    </source>
</evidence>
<name>A0AAW6FTB0_9FIRM</name>
<dbReference type="RefSeq" id="WP_195191421.1">
    <property type="nucleotide sequence ID" value="NZ_JADMUL010000019.1"/>
</dbReference>
<reference evidence="1" key="1">
    <citation type="submission" date="2023-01" db="EMBL/GenBank/DDBJ databases">
        <title>Human gut microbiome strain richness.</title>
        <authorList>
            <person name="Chen-Liaw A."/>
        </authorList>
    </citation>
    <scope>NUCLEOTIDE SEQUENCE</scope>
    <source>
        <strain evidence="1">D55st1_G4_D55t1_190419</strain>
    </source>
</reference>
<dbReference type="Proteomes" id="UP001220658">
    <property type="component" value="Unassembled WGS sequence"/>
</dbReference>